<dbReference type="Gene3D" id="1.10.420.10">
    <property type="entry name" value="Peroxidase, domain 2"/>
    <property type="match status" value="1"/>
</dbReference>
<feature type="domain" description="Plant heme peroxidase family profile" evidence="14">
    <location>
        <begin position="20"/>
        <end position="316"/>
    </location>
</feature>
<comment type="function">
    <text evidence="2">Removal of H(2)O(2), oxidation of toxic reductants, biosynthesis and degradation of lignin, suberization, auxin catabolism, response to environmental stresses such as wounding, pathogen attack and oxidative stress. These functions might be dependent on each isozyme/isoform in each plant tissue.</text>
</comment>
<sequence length="332" mass="36138">MGMKSLFLFLPLVLPLVLADLRVGFYRSTCPQAESIILQVVQNRFNTDRSIPAALLRMHFHDCFVRGCDASILIDSTKQKRSEKDAGPNQTVRGYELIDEIKKALEAACPSMVSCADIITLATRDAVALAGGPNYTVPTGRCDGLVSNIEDVNLPGPTVTVSEAFQVFRAKGLTVADMVTLLGAHTAGVAHCSFFEDRVSNFQGTGSPDPTMDRNLAANLSKICASPNTDPTVFLDQSTGFAFDNEYYKQLLLKRGIMQIDQELATDRSSVGIVSSFARKVIAFKQSFANAMVKLGSTQVLVGNAGEVRTNCRVFNTQKRAFSPKKTRPRAL</sequence>
<organism evidence="15 16">
    <name type="scientific">Hevea brasiliensis</name>
    <name type="common">Para rubber tree</name>
    <name type="synonym">Siphonia brasiliensis</name>
    <dbReference type="NCBI Taxonomy" id="3981"/>
    <lineage>
        <taxon>Eukaryota</taxon>
        <taxon>Viridiplantae</taxon>
        <taxon>Streptophyta</taxon>
        <taxon>Embryophyta</taxon>
        <taxon>Tracheophyta</taxon>
        <taxon>Spermatophyta</taxon>
        <taxon>Magnoliopsida</taxon>
        <taxon>eudicotyledons</taxon>
        <taxon>Gunneridae</taxon>
        <taxon>Pentapetalae</taxon>
        <taxon>rosids</taxon>
        <taxon>fabids</taxon>
        <taxon>Malpighiales</taxon>
        <taxon>Euphorbiaceae</taxon>
        <taxon>Crotonoideae</taxon>
        <taxon>Micrandreae</taxon>
        <taxon>Hevea</taxon>
    </lineage>
</organism>
<dbReference type="CDD" id="cd00693">
    <property type="entry name" value="secretory_peroxidase"/>
    <property type="match status" value="1"/>
</dbReference>
<evidence type="ECO:0000256" key="3">
    <source>
        <dbReference type="ARBA" id="ARBA00012313"/>
    </source>
</evidence>
<dbReference type="InterPro" id="IPR033905">
    <property type="entry name" value="Secretory_peroxidase"/>
</dbReference>
<dbReference type="InterPro" id="IPR002016">
    <property type="entry name" value="Haem_peroxidase"/>
</dbReference>
<dbReference type="EMBL" id="JARPOI010000005">
    <property type="protein sequence ID" value="KAJ9179858.1"/>
    <property type="molecule type" value="Genomic_DNA"/>
</dbReference>
<dbReference type="PANTHER" id="PTHR31517:SF59">
    <property type="entry name" value="PEROXIDASE"/>
    <property type="match status" value="1"/>
</dbReference>
<keyword evidence="8 13" id="KW-0106">Calcium</keyword>
<dbReference type="Gene3D" id="1.10.520.10">
    <property type="match status" value="1"/>
</dbReference>
<keyword evidence="9 13" id="KW-0560">Oxidoreductase</keyword>
<feature type="chain" id="PRO_5044960531" description="Peroxidase" evidence="13">
    <location>
        <begin position="20"/>
        <end position="332"/>
    </location>
</feature>
<evidence type="ECO:0000256" key="6">
    <source>
        <dbReference type="ARBA" id="ARBA00022617"/>
    </source>
</evidence>
<keyword evidence="5 13" id="KW-0575">Peroxidase</keyword>
<keyword evidence="11" id="KW-1015">Disulfide bond</keyword>
<evidence type="ECO:0000256" key="11">
    <source>
        <dbReference type="ARBA" id="ARBA00023157"/>
    </source>
</evidence>
<comment type="cofactor">
    <cofactor evidence="13">
        <name>heme b</name>
        <dbReference type="ChEBI" id="CHEBI:60344"/>
    </cofactor>
    <text evidence="13">Binds 1 heme b (iron(II)-protoporphyrin IX) group per subunit.</text>
</comment>
<comment type="catalytic activity">
    <reaction evidence="1 13">
        <text>2 a phenolic donor + H2O2 = 2 a phenolic radical donor + 2 H2O</text>
        <dbReference type="Rhea" id="RHEA:56136"/>
        <dbReference type="ChEBI" id="CHEBI:15377"/>
        <dbReference type="ChEBI" id="CHEBI:16240"/>
        <dbReference type="ChEBI" id="CHEBI:139520"/>
        <dbReference type="ChEBI" id="CHEBI:139521"/>
        <dbReference type="EC" id="1.11.1.7"/>
    </reaction>
</comment>
<keyword evidence="6 13" id="KW-0349">Heme</keyword>
<evidence type="ECO:0000256" key="1">
    <source>
        <dbReference type="ARBA" id="ARBA00000189"/>
    </source>
</evidence>
<keyword evidence="16" id="KW-1185">Reference proteome</keyword>
<evidence type="ECO:0000313" key="15">
    <source>
        <dbReference type="EMBL" id="KAJ9179858.1"/>
    </source>
</evidence>
<keyword evidence="12 13" id="KW-0376">Hydrogen peroxide</keyword>
<evidence type="ECO:0000256" key="13">
    <source>
        <dbReference type="RuleBase" id="RU362060"/>
    </source>
</evidence>
<evidence type="ECO:0000256" key="5">
    <source>
        <dbReference type="ARBA" id="ARBA00022559"/>
    </source>
</evidence>
<keyword evidence="10 13" id="KW-0408">Iron</keyword>
<evidence type="ECO:0000256" key="4">
    <source>
        <dbReference type="ARBA" id="ARBA00022525"/>
    </source>
</evidence>
<comment type="subcellular location">
    <subcellularLocation>
        <location evidence="13">Secreted</location>
    </subcellularLocation>
</comment>
<dbReference type="EC" id="1.11.1.7" evidence="3 13"/>
<dbReference type="PANTHER" id="PTHR31517">
    <property type="match status" value="1"/>
</dbReference>
<reference evidence="15" key="1">
    <citation type="journal article" date="2023" name="Plant Biotechnol. J.">
        <title>Chromosome-level wild Hevea brasiliensis genome provides new tools for genomic-assisted breeding and valuable loci to elevate rubber yield.</title>
        <authorList>
            <person name="Cheng H."/>
            <person name="Song X."/>
            <person name="Hu Y."/>
            <person name="Wu T."/>
            <person name="Yang Q."/>
            <person name="An Z."/>
            <person name="Feng S."/>
            <person name="Deng Z."/>
            <person name="Wu W."/>
            <person name="Zeng X."/>
            <person name="Tu M."/>
            <person name="Wang X."/>
            <person name="Huang H."/>
        </authorList>
    </citation>
    <scope>NUCLEOTIDE SEQUENCE</scope>
    <source>
        <strain evidence="15">MT/VB/25A 57/8</strain>
    </source>
</reference>
<dbReference type="Pfam" id="PF00141">
    <property type="entry name" value="peroxidase"/>
    <property type="match status" value="1"/>
</dbReference>
<evidence type="ECO:0000256" key="7">
    <source>
        <dbReference type="ARBA" id="ARBA00022723"/>
    </source>
</evidence>
<gene>
    <name evidence="15" type="ORF">P3X46_008174</name>
</gene>
<name>A0ABQ9MLY2_HEVBR</name>
<evidence type="ECO:0000259" key="14">
    <source>
        <dbReference type="PROSITE" id="PS50873"/>
    </source>
</evidence>
<dbReference type="InterPro" id="IPR010255">
    <property type="entry name" value="Haem_peroxidase_sf"/>
</dbReference>
<evidence type="ECO:0000256" key="8">
    <source>
        <dbReference type="ARBA" id="ARBA00022837"/>
    </source>
</evidence>
<dbReference type="SUPFAM" id="SSF48113">
    <property type="entry name" value="Heme-dependent peroxidases"/>
    <property type="match status" value="1"/>
</dbReference>
<evidence type="ECO:0000256" key="9">
    <source>
        <dbReference type="ARBA" id="ARBA00023002"/>
    </source>
</evidence>
<feature type="signal peptide" evidence="13">
    <location>
        <begin position="1"/>
        <end position="19"/>
    </location>
</feature>
<dbReference type="PRINTS" id="PR00461">
    <property type="entry name" value="PLPEROXIDASE"/>
</dbReference>
<dbReference type="PROSITE" id="PS50873">
    <property type="entry name" value="PEROXIDASE_4"/>
    <property type="match status" value="1"/>
</dbReference>
<dbReference type="Proteomes" id="UP001174677">
    <property type="component" value="Chromosome 5"/>
</dbReference>
<keyword evidence="4 13" id="KW-0964">Secreted</keyword>
<evidence type="ECO:0000256" key="2">
    <source>
        <dbReference type="ARBA" id="ARBA00002322"/>
    </source>
</evidence>
<comment type="caution">
    <text evidence="15">The sequence shown here is derived from an EMBL/GenBank/DDBJ whole genome shotgun (WGS) entry which is preliminary data.</text>
</comment>
<comment type="cofactor">
    <cofactor evidence="13">
        <name>Ca(2+)</name>
        <dbReference type="ChEBI" id="CHEBI:29108"/>
    </cofactor>
    <text evidence="13">Binds 2 calcium ions per subunit.</text>
</comment>
<evidence type="ECO:0000256" key="10">
    <source>
        <dbReference type="ARBA" id="ARBA00023004"/>
    </source>
</evidence>
<dbReference type="InterPro" id="IPR000823">
    <property type="entry name" value="Peroxidase_pln"/>
</dbReference>
<keyword evidence="7 13" id="KW-0479">Metal-binding</keyword>
<keyword evidence="13" id="KW-0732">Signal</keyword>
<comment type="similarity">
    <text evidence="13">Belongs to the peroxidase family. Classical plant (class III) peroxidase subfamily.</text>
</comment>
<evidence type="ECO:0000313" key="16">
    <source>
        <dbReference type="Proteomes" id="UP001174677"/>
    </source>
</evidence>
<accession>A0ABQ9MLY2</accession>
<evidence type="ECO:0000256" key="12">
    <source>
        <dbReference type="ARBA" id="ARBA00023324"/>
    </source>
</evidence>
<proteinExistence type="inferred from homology"/>
<dbReference type="PRINTS" id="PR00458">
    <property type="entry name" value="PEROXIDASE"/>
</dbReference>
<protein>
    <recommendedName>
        <fullName evidence="3 13">Peroxidase</fullName>
        <ecNumber evidence="3 13">1.11.1.7</ecNumber>
    </recommendedName>
</protein>